<dbReference type="PANTHER" id="PTHR18964">
    <property type="entry name" value="ROK (REPRESSOR, ORF, KINASE) FAMILY"/>
    <property type="match status" value="1"/>
</dbReference>
<reference evidence="1 2" key="1">
    <citation type="submission" date="2019-03" db="EMBL/GenBank/DDBJ databases">
        <title>Genomic Encyclopedia of Type Strains, Phase IV (KMG-IV): sequencing the most valuable type-strain genomes for metagenomic binning, comparative biology and taxonomic classification.</title>
        <authorList>
            <person name="Goeker M."/>
        </authorList>
    </citation>
    <scope>NUCLEOTIDE SEQUENCE [LARGE SCALE GENOMIC DNA]</scope>
    <source>
        <strain evidence="1 2">DSM 25903</strain>
    </source>
</reference>
<keyword evidence="1" id="KW-0418">Kinase</keyword>
<dbReference type="EMBL" id="SNZR01000015">
    <property type="protein sequence ID" value="TDR88037.1"/>
    <property type="molecule type" value="Genomic_DNA"/>
</dbReference>
<accession>A0A4R7BV15</accession>
<dbReference type="SUPFAM" id="SSF53067">
    <property type="entry name" value="Actin-like ATPase domain"/>
    <property type="match status" value="1"/>
</dbReference>
<sequence length="299" mass="31587">MMRIGIDWGGTKIEAQALGEDGAMLGRHRVPTPKGDYEGCVRAIVGLVAALETETGRRGTVGIGIPGALSPVTGLVMNANSTWNIGRPLDKDIEAALGREVRVENDANCFAVSEATDGAGAGSEIVWGVILGTGAGSGIAIRGRAVGGRNRIAGEWGHNPLPWPRDDERPGAPCFCGKLGCIETFVSGTGIERDHRERTGTALAAPAIAEAMRAGDDEAKRTYDLYLDRLARSLAHVVNILDPDVIVLGGGMSNVDELYADLPAKIDDYTFSDAFVTPVLKNRHGDSSGVRGAAWLWKE</sequence>
<dbReference type="Pfam" id="PF00480">
    <property type="entry name" value="ROK"/>
    <property type="match status" value="1"/>
</dbReference>
<dbReference type="CDD" id="cd24066">
    <property type="entry name" value="ASKHA_NBD_ROK_EcFRK-like"/>
    <property type="match status" value="1"/>
</dbReference>
<dbReference type="AlphaFoldDB" id="A0A4R7BV15"/>
<name>A0A4R7BV15_9HYPH</name>
<evidence type="ECO:0000313" key="2">
    <source>
        <dbReference type="Proteomes" id="UP000295122"/>
    </source>
</evidence>
<evidence type="ECO:0000313" key="1">
    <source>
        <dbReference type="EMBL" id="TDR88037.1"/>
    </source>
</evidence>
<gene>
    <name evidence="1" type="ORF">EV668_3902</name>
</gene>
<dbReference type="GO" id="GO:0004396">
    <property type="term" value="F:hexokinase activity"/>
    <property type="evidence" value="ECO:0007669"/>
    <property type="project" value="TreeGrafter"/>
</dbReference>
<dbReference type="InterPro" id="IPR043129">
    <property type="entry name" value="ATPase_NBD"/>
</dbReference>
<dbReference type="PANTHER" id="PTHR18964:SF174">
    <property type="entry name" value="D-ALLOSE KINASE-RELATED"/>
    <property type="match status" value="1"/>
</dbReference>
<dbReference type="Gene3D" id="3.30.420.40">
    <property type="match status" value="2"/>
</dbReference>
<dbReference type="Proteomes" id="UP000295122">
    <property type="component" value="Unassembled WGS sequence"/>
</dbReference>
<keyword evidence="1" id="KW-0808">Transferase</keyword>
<keyword evidence="2" id="KW-1185">Reference proteome</keyword>
<dbReference type="InterPro" id="IPR000600">
    <property type="entry name" value="ROK"/>
</dbReference>
<comment type="caution">
    <text evidence="1">The sequence shown here is derived from an EMBL/GenBank/DDBJ whole genome shotgun (WGS) entry which is preliminary data.</text>
</comment>
<protein>
    <submittedName>
        <fullName evidence="1">Fructokinase</fullName>
    </submittedName>
</protein>
<proteinExistence type="predicted"/>
<organism evidence="1 2">
    <name type="scientific">Enterovirga rhinocerotis</name>
    <dbReference type="NCBI Taxonomy" id="1339210"/>
    <lineage>
        <taxon>Bacteria</taxon>
        <taxon>Pseudomonadati</taxon>
        <taxon>Pseudomonadota</taxon>
        <taxon>Alphaproteobacteria</taxon>
        <taxon>Hyphomicrobiales</taxon>
        <taxon>Methylobacteriaceae</taxon>
        <taxon>Enterovirga</taxon>
    </lineage>
</organism>